<keyword evidence="1" id="KW-0472">Membrane</keyword>
<keyword evidence="1" id="KW-0812">Transmembrane</keyword>
<name>A0A9D1URW0_9MICC</name>
<feature type="non-terminal residue" evidence="2">
    <location>
        <position position="1"/>
    </location>
</feature>
<keyword evidence="1" id="KW-1133">Transmembrane helix</keyword>
<evidence type="ECO:0000313" key="2">
    <source>
        <dbReference type="EMBL" id="HIW99564.1"/>
    </source>
</evidence>
<proteinExistence type="predicted"/>
<gene>
    <name evidence="2" type="ORF">H9871_05420</name>
</gene>
<comment type="caution">
    <text evidence="2">The sequence shown here is derived from an EMBL/GenBank/DDBJ whole genome shotgun (WGS) entry which is preliminary data.</text>
</comment>
<organism evidence="2 3">
    <name type="scientific">Candidatus Nesterenkonia stercoripullorum</name>
    <dbReference type="NCBI Taxonomy" id="2838701"/>
    <lineage>
        <taxon>Bacteria</taxon>
        <taxon>Bacillati</taxon>
        <taxon>Actinomycetota</taxon>
        <taxon>Actinomycetes</taxon>
        <taxon>Micrococcales</taxon>
        <taxon>Micrococcaceae</taxon>
        <taxon>Nesterenkonia</taxon>
    </lineage>
</organism>
<protein>
    <submittedName>
        <fullName evidence="2">Uncharacterized protein</fullName>
    </submittedName>
</protein>
<dbReference type="AlphaFoldDB" id="A0A9D1URW0"/>
<evidence type="ECO:0000313" key="3">
    <source>
        <dbReference type="Proteomes" id="UP000824151"/>
    </source>
</evidence>
<feature type="transmembrane region" description="Helical" evidence="1">
    <location>
        <begin position="36"/>
        <end position="55"/>
    </location>
</feature>
<dbReference type="EMBL" id="DXGD01000197">
    <property type="protein sequence ID" value="HIW99564.1"/>
    <property type="molecule type" value="Genomic_DNA"/>
</dbReference>
<accession>A0A9D1URW0</accession>
<sequence length="105" mass="10626">LDTVGQILLVALYAVAGGVLILLGFRIFLGAVSARTPAAVLELMIVVLSFGFFAGGLVTVGLLYVVPAALTLVLLFTGPMRQWLGGPRTFGSPGGGAGPAGARDL</sequence>
<reference evidence="2" key="2">
    <citation type="submission" date="2021-04" db="EMBL/GenBank/DDBJ databases">
        <authorList>
            <person name="Gilroy R."/>
        </authorList>
    </citation>
    <scope>NUCLEOTIDE SEQUENCE</scope>
    <source>
        <strain evidence="2">ChiHejej3B27-3195</strain>
    </source>
</reference>
<feature type="transmembrane region" description="Helical" evidence="1">
    <location>
        <begin position="6"/>
        <end position="29"/>
    </location>
</feature>
<reference evidence="2" key="1">
    <citation type="journal article" date="2021" name="PeerJ">
        <title>Extensive microbial diversity within the chicken gut microbiome revealed by metagenomics and culture.</title>
        <authorList>
            <person name="Gilroy R."/>
            <person name="Ravi A."/>
            <person name="Getino M."/>
            <person name="Pursley I."/>
            <person name="Horton D.L."/>
            <person name="Alikhan N.F."/>
            <person name="Baker D."/>
            <person name="Gharbi K."/>
            <person name="Hall N."/>
            <person name="Watson M."/>
            <person name="Adriaenssens E.M."/>
            <person name="Foster-Nyarko E."/>
            <person name="Jarju S."/>
            <person name="Secka A."/>
            <person name="Antonio M."/>
            <person name="Oren A."/>
            <person name="Chaudhuri R.R."/>
            <person name="La Ragione R."/>
            <person name="Hildebrand F."/>
            <person name="Pallen M.J."/>
        </authorList>
    </citation>
    <scope>NUCLEOTIDE SEQUENCE</scope>
    <source>
        <strain evidence="2">ChiHejej3B27-3195</strain>
    </source>
</reference>
<evidence type="ECO:0000256" key="1">
    <source>
        <dbReference type="SAM" id="Phobius"/>
    </source>
</evidence>
<dbReference type="Proteomes" id="UP000824151">
    <property type="component" value="Unassembled WGS sequence"/>
</dbReference>